<name>A0A915D1T0_9BILA</name>
<dbReference type="WBParaSite" id="jg15011">
    <property type="protein sequence ID" value="jg15011"/>
    <property type="gene ID" value="jg15011"/>
</dbReference>
<keyword evidence="1" id="KW-1185">Reference proteome</keyword>
<organism evidence="1 2">
    <name type="scientific">Ditylenchus dipsaci</name>
    <dbReference type="NCBI Taxonomy" id="166011"/>
    <lineage>
        <taxon>Eukaryota</taxon>
        <taxon>Metazoa</taxon>
        <taxon>Ecdysozoa</taxon>
        <taxon>Nematoda</taxon>
        <taxon>Chromadorea</taxon>
        <taxon>Rhabditida</taxon>
        <taxon>Tylenchina</taxon>
        <taxon>Tylenchomorpha</taxon>
        <taxon>Sphaerularioidea</taxon>
        <taxon>Anguinidae</taxon>
        <taxon>Anguininae</taxon>
        <taxon>Ditylenchus</taxon>
    </lineage>
</organism>
<reference evidence="2" key="1">
    <citation type="submission" date="2022-11" db="UniProtKB">
        <authorList>
            <consortium name="WormBaseParasite"/>
        </authorList>
    </citation>
    <scope>IDENTIFICATION</scope>
</reference>
<evidence type="ECO:0000313" key="2">
    <source>
        <dbReference type="WBParaSite" id="jg15011"/>
    </source>
</evidence>
<dbReference type="AlphaFoldDB" id="A0A915D1T0"/>
<accession>A0A915D1T0</accession>
<sequence length="174" mass="19825">MVIIGNHKNLSQSRSWRKMIEFCKTKKVLIGDLESPLQVVQKKFSKRDKNSHILIENDEHMEIDDFNSSSLNNFNKPRSRDYNRNMQDSFERSQINTGNRAKKFTAAGKELESVERSLDLMNLGAINIPHTEQAENDPNVPSADSLAENSVTSCCASDSFNRQFEEIMNSLGKL</sequence>
<dbReference type="Proteomes" id="UP000887574">
    <property type="component" value="Unplaced"/>
</dbReference>
<proteinExistence type="predicted"/>
<protein>
    <submittedName>
        <fullName evidence="2">Uncharacterized protein</fullName>
    </submittedName>
</protein>
<evidence type="ECO:0000313" key="1">
    <source>
        <dbReference type="Proteomes" id="UP000887574"/>
    </source>
</evidence>